<evidence type="ECO:0000256" key="8">
    <source>
        <dbReference type="ARBA" id="ARBA00023014"/>
    </source>
</evidence>
<evidence type="ECO:0000313" key="12">
    <source>
        <dbReference type="Proteomes" id="UP001499979"/>
    </source>
</evidence>
<dbReference type="PROSITE" id="PS51384">
    <property type="entry name" value="FAD_FR"/>
    <property type="match status" value="1"/>
</dbReference>
<dbReference type="CDD" id="cd00207">
    <property type="entry name" value="fer2"/>
    <property type="match status" value="1"/>
</dbReference>
<dbReference type="PANTHER" id="PTHR47354">
    <property type="entry name" value="NADH OXIDOREDUCTASE HCR"/>
    <property type="match status" value="1"/>
</dbReference>
<keyword evidence="5" id="KW-0274">FAD</keyword>
<keyword evidence="8" id="KW-0411">Iron-sulfur</keyword>
<dbReference type="Gene3D" id="2.40.30.10">
    <property type="entry name" value="Translation factors"/>
    <property type="match status" value="1"/>
</dbReference>
<evidence type="ECO:0000256" key="3">
    <source>
        <dbReference type="ARBA" id="ARBA00022714"/>
    </source>
</evidence>
<dbReference type="InterPro" id="IPR001433">
    <property type="entry name" value="OxRdtase_FAD/NAD-bd"/>
</dbReference>
<dbReference type="Proteomes" id="UP001499979">
    <property type="component" value="Unassembled WGS sequence"/>
</dbReference>
<dbReference type="EMBL" id="BAAAJE010000020">
    <property type="protein sequence ID" value="GAA1154779.1"/>
    <property type="molecule type" value="Genomic_DNA"/>
</dbReference>
<name>A0ABN1UJQ0_9ACTN</name>
<accession>A0ABN1UJQ0</accession>
<dbReference type="InterPro" id="IPR008333">
    <property type="entry name" value="Cbr1-like_FAD-bd_dom"/>
</dbReference>
<dbReference type="SUPFAM" id="SSF63380">
    <property type="entry name" value="Riboflavin synthase domain-like"/>
    <property type="match status" value="1"/>
</dbReference>
<dbReference type="Pfam" id="PF00111">
    <property type="entry name" value="Fer2"/>
    <property type="match status" value="1"/>
</dbReference>
<dbReference type="InterPro" id="IPR036010">
    <property type="entry name" value="2Fe-2S_ferredoxin-like_sf"/>
</dbReference>
<sequence length="362" mass="39971">MAATIPWTRLRTAGAKLTTPLHPDDYLRLLNPLWSERELRGRVEEVRPETDDAATLVIRPGWGWRYDHRPGQYVGIGVQVDGRFQWRSYSVSSPPRRDGRTITITVRAMPEGKLSSHLVNGLAPGTIVRLALPEGDFVLPEPPPAKMLFLVGGSGVTPVMAMLRTLDRRAQKDGTPMPDVVMHYSSPTPERMIFRDELDRLEETYDGLTIHRLHTDTDGMLDLADLDHICPDWRERETYACGPAPMLDAITEHFEAAGLEDHLHLERFSLELGGDGGEGGTITFRTTGKTIEADGATTVLEAGEEAGVGMPYGCRMGICHTCTLTLVSGKVRDLRNGEEFDQPNEQVQTCVTAAVGDCTLDI</sequence>
<organism evidence="11 12">
    <name type="scientific">Nocardioides aquiterrae</name>
    <dbReference type="NCBI Taxonomy" id="203799"/>
    <lineage>
        <taxon>Bacteria</taxon>
        <taxon>Bacillati</taxon>
        <taxon>Actinomycetota</taxon>
        <taxon>Actinomycetes</taxon>
        <taxon>Propionibacteriales</taxon>
        <taxon>Nocardioidaceae</taxon>
        <taxon>Nocardioides</taxon>
    </lineage>
</organism>
<comment type="cofactor">
    <cofactor evidence="1">
        <name>FAD</name>
        <dbReference type="ChEBI" id="CHEBI:57692"/>
    </cofactor>
</comment>
<evidence type="ECO:0000256" key="2">
    <source>
        <dbReference type="ARBA" id="ARBA00022630"/>
    </source>
</evidence>
<dbReference type="PRINTS" id="PR00371">
    <property type="entry name" value="FPNCR"/>
</dbReference>
<dbReference type="InterPro" id="IPR039261">
    <property type="entry name" value="FNR_nucleotide-bd"/>
</dbReference>
<dbReference type="PROSITE" id="PS51085">
    <property type="entry name" value="2FE2S_FER_2"/>
    <property type="match status" value="1"/>
</dbReference>
<evidence type="ECO:0000259" key="9">
    <source>
        <dbReference type="PROSITE" id="PS51085"/>
    </source>
</evidence>
<dbReference type="PANTHER" id="PTHR47354:SF6">
    <property type="entry name" value="NADH OXIDOREDUCTASE HCR"/>
    <property type="match status" value="1"/>
</dbReference>
<dbReference type="InterPro" id="IPR050415">
    <property type="entry name" value="MRET"/>
</dbReference>
<evidence type="ECO:0000259" key="10">
    <source>
        <dbReference type="PROSITE" id="PS51384"/>
    </source>
</evidence>
<dbReference type="SUPFAM" id="SSF54292">
    <property type="entry name" value="2Fe-2S ferredoxin-like"/>
    <property type="match status" value="1"/>
</dbReference>
<keyword evidence="12" id="KW-1185">Reference proteome</keyword>
<dbReference type="InterPro" id="IPR017927">
    <property type="entry name" value="FAD-bd_FR_type"/>
</dbReference>
<keyword evidence="2" id="KW-0285">Flavoprotein</keyword>
<dbReference type="InterPro" id="IPR012675">
    <property type="entry name" value="Beta-grasp_dom_sf"/>
</dbReference>
<keyword evidence="7" id="KW-0408">Iron</keyword>
<dbReference type="SUPFAM" id="SSF52343">
    <property type="entry name" value="Ferredoxin reductase-like, C-terminal NADP-linked domain"/>
    <property type="match status" value="1"/>
</dbReference>
<keyword evidence="6" id="KW-0560">Oxidoreductase</keyword>
<dbReference type="RefSeq" id="WP_343909031.1">
    <property type="nucleotide sequence ID" value="NZ_BAAAJE010000020.1"/>
</dbReference>
<proteinExistence type="predicted"/>
<dbReference type="InterPro" id="IPR017938">
    <property type="entry name" value="Riboflavin_synthase-like_b-brl"/>
</dbReference>
<evidence type="ECO:0000256" key="4">
    <source>
        <dbReference type="ARBA" id="ARBA00022723"/>
    </source>
</evidence>
<evidence type="ECO:0000256" key="5">
    <source>
        <dbReference type="ARBA" id="ARBA00022827"/>
    </source>
</evidence>
<dbReference type="PRINTS" id="PR00410">
    <property type="entry name" value="PHEHYDRXLASE"/>
</dbReference>
<evidence type="ECO:0000256" key="1">
    <source>
        <dbReference type="ARBA" id="ARBA00001974"/>
    </source>
</evidence>
<dbReference type="Pfam" id="PF00175">
    <property type="entry name" value="NAD_binding_1"/>
    <property type="match status" value="1"/>
</dbReference>
<evidence type="ECO:0000256" key="7">
    <source>
        <dbReference type="ARBA" id="ARBA00023004"/>
    </source>
</evidence>
<dbReference type="CDD" id="cd06216">
    <property type="entry name" value="FNR_iron_sulfur_binding_2"/>
    <property type="match status" value="1"/>
</dbReference>
<keyword evidence="4" id="KW-0479">Metal-binding</keyword>
<gene>
    <name evidence="11" type="ORF">GCM10009606_36250</name>
</gene>
<feature type="domain" description="FAD-binding FR-type" evidence="10">
    <location>
        <begin position="36"/>
        <end position="140"/>
    </location>
</feature>
<dbReference type="Gene3D" id="3.10.20.30">
    <property type="match status" value="1"/>
</dbReference>
<dbReference type="InterPro" id="IPR001041">
    <property type="entry name" value="2Fe-2S_ferredoxin-type"/>
</dbReference>
<evidence type="ECO:0000313" key="11">
    <source>
        <dbReference type="EMBL" id="GAA1154779.1"/>
    </source>
</evidence>
<dbReference type="InterPro" id="IPR001709">
    <property type="entry name" value="Flavoprot_Pyr_Nucl_cyt_Rdtase"/>
</dbReference>
<keyword evidence="3" id="KW-0001">2Fe-2S</keyword>
<dbReference type="Pfam" id="PF00970">
    <property type="entry name" value="FAD_binding_6"/>
    <property type="match status" value="1"/>
</dbReference>
<feature type="domain" description="2Fe-2S ferredoxin-type" evidence="9">
    <location>
        <begin position="280"/>
        <end position="362"/>
    </location>
</feature>
<dbReference type="Gene3D" id="3.40.50.80">
    <property type="entry name" value="Nucleotide-binding domain of ferredoxin-NADP reductase (FNR) module"/>
    <property type="match status" value="1"/>
</dbReference>
<evidence type="ECO:0000256" key="6">
    <source>
        <dbReference type="ARBA" id="ARBA00023002"/>
    </source>
</evidence>
<reference evidence="11 12" key="1">
    <citation type="journal article" date="2019" name="Int. J. Syst. Evol. Microbiol.">
        <title>The Global Catalogue of Microorganisms (GCM) 10K type strain sequencing project: providing services to taxonomists for standard genome sequencing and annotation.</title>
        <authorList>
            <consortium name="The Broad Institute Genomics Platform"/>
            <consortium name="The Broad Institute Genome Sequencing Center for Infectious Disease"/>
            <person name="Wu L."/>
            <person name="Ma J."/>
        </authorList>
    </citation>
    <scope>NUCLEOTIDE SEQUENCE [LARGE SCALE GENOMIC DNA]</scope>
    <source>
        <strain evidence="11 12">JCM 11813</strain>
    </source>
</reference>
<comment type="caution">
    <text evidence="11">The sequence shown here is derived from an EMBL/GenBank/DDBJ whole genome shotgun (WGS) entry which is preliminary data.</text>
</comment>
<protein>
    <submittedName>
        <fullName evidence="11">Ferredoxin reductase</fullName>
    </submittedName>
</protein>